<comment type="caution">
    <text evidence="1">The sequence shown here is derived from an EMBL/GenBank/DDBJ whole genome shotgun (WGS) entry which is preliminary data.</text>
</comment>
<gene>
    <name evidence="1" type="ORF">NC653_041748</name>
</gene>
<dbReference type="EMBL" id="JAQIZT010000019">
    <property type="protein sequence ID" value="KAJ6952706.1"/>
    <property type="molecule type" value="Genomic_DNA"/>
</dbReference>
<accession>A0AAD6PR65</accession>
<evidence type="ECO:0000313" key="1">
    <source>
        <dbReference type="EMBL" id="KAJ6952706.1"/>
    </source>
</evidence>
<organism evidence="1 2">
    <name type="scientific">Populus alba x Populus x berolinensis</name>
    <dbReference type="NCBI Taxonomy" id="444605"/>
    <lineage>
        <taxon>Eukaryota</taxon>
        <taxon>Viridiplantae</taxon>
        <taxon>Streptophyta</taxon>
        <taxon>Embryophyta</taxon>
        <taxon>Tracheophyta</taxon>
        <taxon>Spermatophyta</taxon>
        <taxon>Magnoliopsida</taxon>
        <taxon>eudicotyledons</taxon>
        <taxon>Gunneridae</taxon>
        <taxon>Pentapetalae</taxon>
        <taxon>rosids</taxon>
        <taxon>fabids</taxon>
        <taxon>Malpighiales</taxon>
        <taxon>Salicaceae</taxon>
        <taxon>Saliceae</taxon>
        <taxon>Populus</taxon>
    </lineage>
</organism>
<sequence length="59" mass="6208">MSCVLVNAKAVRALKRPMSKIPKSLDPELSCKHSTALKGQTAAVGFAFTAGFAFSSCFS</sequence>
<protein>
    <submittedName>
        <fullName evidence="1">Uncharacterized protein</fullName>
    </submittedName>
</protein>
<reference evidence="1" key="1">
    <citation type="journal article" date="2023" name="Mol. Ecol. Resour.">
        <title>Chromosome-level genome assembly of a triploid poplar Populus alba 'Berolinensis'.</title>
        <authorList>
            <person name="Chen S."/>
            <person name="Yu Y."/>
            <person name="Wang X."/>
            <person name="Wang S."/>
            <person name="Zhang T."/>
            <person name="Zhou Y."/>
            <person name="He R."/>
            <person name="Meng N."/>
            <person name="Wang Y."/>
            <person name="Liu W."/>
            <person name="Liu Z."/>
            <person name="Liu J."/>
            <person name="Guo Q."/>
            <person name="Huang H."/>
            <person name="Sederoff R.R."/>
            <person name="Wang G."/>
            <person name="Qu G."/>
            <person name="Chen S."/>
        </authorList>
    </citation>
    <scope>NUCLEOTIDE SEQUENCE</scope>
    <source>
        <strain evidence="1">SC-2020</strain>
    </source>
</reference>
<dbReference type="AlphaFoldDB" id="A0AAD6PR65"/>
<proteinExistence type="predicted"/>
<name>A0AAD6PR65_9ROSI</name>
<keyword evidence="2" id="KW-1185">Reference proteome</keyword>
<dbReference type="Proteomes" id="UP001164929">
    <property type="component" value="Chromosome 19"/>
</dbReference>
<evidence type="ECO:0000313" key="2">
    <source>
        <dbReference type="Proteomes" id="UP001164929"/>
    </source>
</evidence>